<dbReference type="Gene3D" id="2.60.40.10">
    <property type="entry name" value="Immunoglobulins"/>
    <property type="match status" value="2"/>
</dbReference>
<evidence type="ECO:0000256" key="6">
    <source>
        <dbReference type="ARBA" id="ARBA00023136"/>
    </source>
</evidence>
<evidence type="ECO:0000256" key="2">
    <source>
        <dbReference type="ARBA" id="ARBA00022448"/>
    </source>
</evidence>
<dbReference type="WBParaSite" id="ACRNAN_scaffold3793.g31712.t1">
    <property type="protein sequence ID" value="ACRNAN_scaffold3793.g31712.t1"/>
    <property type="gene ID" value="ACRNAN_scaffold3793.g31712"/>
</dbReference>
<dbReference type="AlphaFoldDB" id="A0A914DT17"/>
<accession>A0A914DT17</accession>
<feature type="transmembrane region" description="Helical" evidence="8">
    <location>
        <begin position="139"/>
        <end position="166"/>
    </location>
</feature>
<keyword evidence="4 8" id="KW-1133">Transmembrane helix</keyword>
<dbReference type="InterPro" id="IPR036116">
    <property type="entry name" value="FN3_sf"/>
</dbReference>
<evidence type="ECO:0000313" key="10">
    <source>
        <dbReference type="Proteomes" id="UP000887540"/>
    </source>
</evidence>
<dbReference type="GO" id="GO:0022841">
    <property type="term" value="F:potassium ion leak channel activity"/>
    <property type="evidence" value="ECO:0007669"/>
    <property type="project" value="TreeGrafter"/>
</dbReference>
<feature type="domain" description="Fibronectin type-III" evidence="9">
    <location>
        <begin position="247"/>
        <end position="345"/>
    </location>
</feature>
<dbReference type="GO" id="GO:0015271">
    <property type="term" value="F:outward rectifier potassium channel activity"/>
    <property type="evidence" value="ECO:0007669"/>
    <property type="project" value="TreeGrafter"/>
</dbReference>
<dbReference type="InterPro" id="IPR003280">
    <property type="entry name" value="2pore_dom_K_chnl"/>
</dbReference>
<dbReference type="SUPFAM" id="SSF49265">
    <property type="entry name" value="Fibronectin type III"/>
    <property type="match status" value="1"/>
</dbReference>
<dbReference type="PANTHER" id="PTHR11003">
    <property type="entry name" value="POTASSIUM CHANNEL, SUBFAMILY K"/>
    <property type="match status" value="1"/>
</dbReference>
<name>A0A914DT17_9BILA</name>
<evidence type="ECO:0000256" key="5">
    <source>
        <dbReference type="ARBA" id="ARBA00023065"/>
    </source>
</evidence>
<proteinExistence type="predicted"/>
<dbReference type="SMART" id="SM00060">
    <property type="entry name" value="FN3"/>
    <property type="match status" value="2"/>
</dbReference>
<keyword evidence="10" id="KW-1185">Reference proteome</keyword>
<keyword evidence="3 8" id="KW-0812">Transmembrane</keyword>
<evidence type="ECO:0000256" key="8">
    <source>
        <dbReference type="SAM" id="Phobius"/>
    </source>
</evidence>
<sequence>MLGIPLYLITLADLAKFCTEGMNRSYTEILKFKFEVFRKLKKWKKYGLIKRRESIKVDEIIIAGGDDEVAEFLWTHLENAHFVEVPFLLIYVILLSYIGLASYVIAYLEGWTLIDGFYFIMISVLTIGFGDIVPRNPNFILINLLIILSGIVLTTTCIDIVGAYYIDQLHFFGRRLDEENPLEWLKEVQQKRIQAMKREAMRKLFETVTALHRMQFGGLKYDPSKLNNNTENDKSAPPIKLPDAPFSPKNLIVFNATSDSVCLKWEPPIFVDEGRRFWYTLTYKTRTPQFRSNVTIVDFITTENYKVTGLKSFTLYEFSVVTTTRYGSSKPIKCQEYTEPCTVPQLVNVDAVSSETATISWQAPQKNNGLESYVVLYAQEPAPQFVYWTRYKVGSAKKFTITDLRPDTVYIVCVSAEHNFGLAAMSKSIRFKTRRFWFEEELLVPFTSLLRISNSMHKLSSASSESNCLR</sequence>
<evidence type="ECO:0000256" key="3">
    <source>
        <dbReference type="ARBA" id="ARBA00022692"/>
    </source>
</evidence>
<keyword evidence="5" id="KW-0406">Ion transport</keyword>
<dbReference type="PANTHER" id="PTHR11003:SF73">
    <property type="entry name" value="FIBRONECTIN TYPE-III DOMAIN-CONTAINING PROTEIN"/>
    <property type="match status" value="1"/>
</dbReference>
<dbReference type="Pfam" id="PF00041">
    <property type="entry name" value="fn3"/>
    <property type="match status" value="2"/>
</dbReference>
<dbReference type="PROSITE" id="PS50853">
    <property type="entry name" value="FN3"/>
    <property type="match status" value="2"/>
</dbReference>
<evidence type="ECO:0000256" key="7">
    <source>
        <dbReference type="ARBA" id="ARBA00023303"/>
    </source>
</evidence>
<protein>
    <submittedName>
        <fullName evidence="11">Fibronectin type-III domain-containing protein</fullName>
    </submittedName>
</protein>
<keyword evidence="7" id="KW-0407">Ion channel</keyword>
<dbReference type="SUPFAM" id="SSF81324">
    <property type="entry name" value="Voltage-gated potassium channels"/>
    <property type="match status" value="1"/>
</dbReference>
<dbReference type="GO" id="GO:0005886">
    <property type="term" value="C:plasma membrane"/>
    <property type="evidence" value="ECO:0007669"/>
    <property type="project" value="TreeGrafter"/>
</dbReference>
<reference evidence="11" key="1">
    <citation type="submission" date="2022-11" db="UniProtKB">
        <authorList>
            <consortium name="WormBaseParasite"/>
        </authorList>
    </citation>
    <scope>IDENTIFICATION</scope>
</reference>
<keyword evidence="6 8" id="KW-0472">Membrane</keyword>
<feature type="domain" description="Fibronectin type-III" evidence="9">
    <location>
        <begin position="347"/>
        <end position="436"/>
    </location>
</feature>
<dbReference type="Proteomes" id="UP000887540">
    <property type="component" value="Unplaced"/>
</dbReference>
<dbReference type="CDD" id="cd00063">
    <property type="entry name" value="FN3"/>
    <property type="match status" value="2"/>
</dbReference>
<evidence type="ECO:0000256" key="4">
    <source>
        <dbReference type="ARBA" id="ARBA00022989"/>
    </source>
</evidence>
<feature type="transmembrane region" description="Helical" evidence="8">
    <location>
        <begin position="115"/>
        <end position="133"/>
    </location>
</feature>
<organism evidence="10 11">
    <name type="scientific">Acrobeloides nanus</name>
    <dbReference type="NCBI Taxonomy" id="290746"/>
    <lineage>
        <taxon>Eukaryota</taxon>
        <taxon>Metazoa</taxon>
        <taxon>Ecdysozoa</taxon>
        <taxon>Nematoda</taxon>
        <taxon>Chromadorea</taxon>
        <taxon>Rhabditida</taxon>
        <taxon>Tylenchina</taxon>
        <taxon>Cephalobomorpha</taxon>
        <taxon>Cephaloboidea</taxon>
        <taxon>Cephalobidae</taxon>
        <taxon>Acrobeloides</taxon>
    </lineage>
</organism>
<dbReference type="InterPro" id="IPR013099">
    <property type="entry name" value="K_chnl_dom"/>
</dbReference>
<evidence type="ECO:0000256" key="1">
    <source>
        <dbReference type="ARBA" id="ARBA00004141"/>
    </source>
</evidence>
<comment type="subcellular location">
    <subcellularLocation>
        <location evidence="1">Membrane</location>
        <topology evidence="1">Multi-pass membrane protein</topology>
    </subcellularLocation>
</comment>
<evidence type="ECO:0000259" key="9">
    <source>
        <dbReference type="PROSITE" id="PS50853"/>
    </source>
</evidence>
<evidence type="ECO:0000313" key="11">
    <source>
        <dbReference type="WBParaSite" id="ACRNAN_scaffold3793.g31712.t1"/>
    </source>
</evidence>
<keyword evidence="2" id="KW-0813">Transport</keyword>
<dbReference type="GO" id="GO:0030322">
    <property type="term" value="P:stabilization of membrane potential"/>
    <property type="evidence" value="ECO:0007669"/>
    <property type="project" value="TreeGrafter"/>
</dbReference>
<dbReference type="Pfam" id="PF07885">
    <property type="entry name" value="Ion_trans_2"/>
    <property type="match status" value="1"/>
</dbReference>
<dbReference type="Gene3D" id="1.10.287.70">
    <property type="match status" value="1"/>
</dbReference>
<feature type="transmembrane region" description="Helical" evidence="8">
    <location>
        <begin position="88"/>
        <end position="108"/>
    </location>
</feature>
<dbReference type="InterPro" id="IPR013783">
    <property type="entry name" value="Ig-like_fold"/>
</dbReference>
<dbReference type="InterPro" id="IPR003961">
    <property type="entry name" value="FN3_dom"/>
</dbReference>